<evidence type="ECO:0000259" key="1">
    <source>
        <dbReference type="Pfam" id="PF07589"/>
    </source>
</evidence>
<dbReference type="Pfam" id="PF07589">
    <property type="entry name" value="PEP-CTERM"/>
    <property type="match status" value="1"/>
</dbReference>
<keyword evidence="3" id="KW-1185">Reference proteome</keyword>
<accession>A0ABM7ZFG8</accession>
<dbReference type="EMBL" id="AP025943">
    <property type="protein sequence ID" value="BDL43420.1"/>
    <property type="molecule type" value="Genomic_DNA"/>
</dbReference>
<organism evidence="2 3">
    <name type="scientific">Akkermansia biwaensis</name>
    <dbReference type="NCBI Taxonomy" id="2946555"/>
    <lineage>
        <taxon>Bacteria</taxon>
        <taxon>Pseudomonadati</taxon>
        <taxon>Verrucomicrobiota</taxon>
        <taxon>Verrucomicrobiia</taxon>
        <taxon>Verrucomicrobiales</taxon>
        <taxon>Akkermansiaceae</taxon>
        <taxon>Akkermansia</taxon>
    </lineage>
</organism>
<name>A0ABM7ZFG8_9BACT</name>
<evidence type="ECO:0000313" key="3">
    <source>
        <dbReference type="Proteomes" id="UP001062263"/>
    </source>
</evidence>
<feature type="domain" description="Ice-binding protein C-terminal" evidence="1">
    <location>
        <begin position="228"/>
        <end position="251"/>
    </location>
</feature>
<dbReference type="InterPro" id="IPR013424">
    <property type="entry name" value="Ice-binding_C"/>
</dbReference>
<protein>
    <recommendedName>
        <fullName evidence="1">Ice-binding protein C-terminal domain-containing protein</fullName>
    </recommendedName>
</protein>
<evidence type="ECO:0000313" key="2">
    <source>
        <dbReference type="EMBL" id="BDL43420.1"/>
    </source>
</evidence>
<reference evidence="2" key="1">
    <citation type="submission" date="2022-06" db="EMBL/GenBank/DDBJ databases">
        <title>Akkermansia biwalacus sp. nov., an anaerobic mucin-degrading bacterium isolated from human intestine.</title>
        <authorList>
            <person name="Kobayashi Y."/>
            <person name="Inoue S."/>
            <person name="Kawahara T."/>
            <person name="Kohda N."/>
        </authorList>
    </citation>
    <scope>NUCLEOTIDE SEQUENCE</scope>
    <source>
        <strain evidence="2">WON2089</strain>
    </source>
</reference>
<proteinExistence type="predicted"/>
<gene>
    <name evidence="2" type="ORF">Abiwalacus_09940</name>
</gene>
<sequence length="251" mass="25768">MLIISAATISAAQAAVTLVSGFSHFGQGETAVSDLGSKSISLSLANAIRNDDGTFTTDPANNTKTMLDVSSLGLSGAAGGSGYTVNINFQKATDLNNQDSLFCASIGEANSNSLIGRYENGDKIGIANNGSSTGRPGSGLSGTAIDFNNPFSLTLSVQAEGAYTLFITQNGFAQALSWPSQKQSGTLNTLYLGSWATLPGYQSAATISGISFWEGAATQDDLAAIINVPEPATASLGLVGLGALFLHRRRK</sequence>
<dbReference type="Proteomes" id="UP001062263">
    <property type="component" value="Chromosome"/>
</dbReference>